<dbReference type="PANTHER" id="PTHR48090:SF7">
    <property type="entry name" value="RFBJ PROTEIN"/>
    <property type="match status" value="1"/>
</dbReference>
<dbReference type="Pfam" id="PF00535">
    <property type="entry name" value="Glycos_transf_2"/>
    <property type="match status" value="1"/>
</dbReference>
<dbReference type="InterPro" id="IPR001173">
    <property type="entry name" value="Glyco_trans_2-like"/>
</dbReference>
<dbReference type="EMBL" id="MFMA01000027">
    <property type="protein sequence ID" value="OGG73865.1"/>
    <property type="molecule type" value="Genomic_DNA"/>
</dbReference>
<dbReference type="CDD" id="cd04179">
    <property type="entry name" value="DPM_DPG-synthase_like"/>
    <property type="match status" value="1"/>
</dbReference>
<reference evidence="2 3" key="1">
    <citation type="journal article" date="2016" name="Nat. Commun.">
        <title>Thousands of microbial genomes shed light on interconnected biogeochemical processes in an aquifer system.</title>
        <authorList>
            <person name="Anantharaman K."/>
            <person name="Brown C.T."/>
            <person name="Hug L.A."/>
            <person name="Sharon I."/>
            <person name="Castelle C.J."/>
            <person name="Probst A.J."/>
            <person name="Thomas B.C."/>
            <person name="Singh A."/>
            <person name="Wilkins M.J."/>
            <person name="Karaoz U."/>
            <person name="Brodie E.L."/>
            <person name="Williams K.H."/>
            <person name="Hubbard S.S."/>
            <person name="Banfield J.F."/>
        </authorList>
    </citation>
    <scope>NUCLEOTIDE SEQUENCE [LARGE SCALE GENOMIC DNA]</scope>
</reference>
<name>A0A1F6EJN5_9BACT</name>
<dbReference type="InterPro" id="IPR029044">
    <property type="entry name" value="Nucleotide-diphossugar_trans"/>
</dbReference>
<dbReference type="AlphaFoldDB" id="A0A1F6EJN5"/>
<gene>
    <name evidence="2" type="ORF">A3A40_02540</name>
</gene>
<evidence type="ECO:0000259" key="1">
    <source>
        <dbReference type="Pfam" id="PF00535"/>
    </source>
</evidence>
<organism evidence="2 3">
    <name type="scientific">Candidatus Kaiserbacteria bacterium RIFCSPLOWO2_01_FULL_54_20</name>
    <dbReference type="NCBI Taxonomy" id="1798513"/>
    <lineage>
        <taxon>Bacteria</taxon>
        <taxon>Candidatus Kaiseribacteriota</taxon>
    </lineage>
</organism>
<proteinExistence type="predicted"/>
<sequence>MPRDGNKAICVILAYNCANVLENTYKRIPAPSVDRIILVDDASTDNTLEVAKRLGIESYTHEHLGYGGNVKYSIRKGIELGADYIVDLHGDGQYDPGAIPQALEKAREGYDLVLGSRFIDPRQPLQDHMSWARYLANIGLSSIERVVLSLPLSEFHTGFRVYSRNLAETVALDNTSNDFLFGFEIIAQARFWNLKVGEVPVRCSYKEEHTSISIPRSILYAFQTFRTLALYLAARIGFRTRLFAPPKAHV</sequence>
<protein>
    <recommendedName>
        <fullName evidence="1">Glycosyltransferase 2-like domain-containing protein</fullName>
    </recommendedName>
</protein>
<accession>A0A1F6EJN5</accession>
<evidence type="ECO:0000313" key="2">
    <source>
        <dbReference type="EMBL" id="OGG73865.1"/>
    </source>
</evidence>
<evidence type="ECO:0000313" key="3">
    <source>
        <dbReference type="Proteomes" id="UP000178427"/>
    </source>
</evidence>
<dbReference type="Proteomes" id="UP000178427">
    <property type="component" value="Unassembled WGS sequence"/>
</dbReference>
<dbReference type="InterPro" id="IPR050256">
    <property type="entry name" value="Glycosyltransferase_2"/>
</dbReference>
<dbReference type="SUPFAM" id="SSF53448">
    <property type="entry name" value="Nucleotide-diphospho-sugar transferases"/>
    <property type="match status" value="1"/>
</dbReference>
<dbReference type="PANTHER" id="PTHR48090">
    <property type="entry name" value="UNDECAPRENYL-PHOSPHATE 4-DEOXY-4-FORMAMIDO-L-ARABINOSE TRANSFERASE-RELATED"/>
    <property type="match status" value="1"/>
</dbReference>
<dbReference type="Gene3D" id="3.90.550.10">
    <property type="entry name" value="Spore Coat Polysaccharide Biosynthesis Protein SpsA, Chain A"/>
    <property type="match status" value="1"/>
</dbReference>
<dbReference type="STRING" id="1798513.A3A40_02540"/>
<comment type="caution">
    <text evidence="2">The sequence shown here is derived from an EMBL/GenBank/DDBJ whole genome shotgun (WGS) entry which is preliminary data.</text>
</comment>
<feature type="domain" description="Glycosyltransferase 2-like" evidence="1">
    <location>
        <begin position="11"/>
        <end position="169"/>
    </location>
</feature>